<dbReference type="CDD" id="cd07560">
    <property type="entry name" value="Peptidase_S41_CPP"/>
    <property type="match status" value="1"/>
</dbReference>
<dbReference type="GO" id="GO:0007165">
    <property type="term" value="P:signal transduction"/>
    <property type="evidence" value="ECO:0007669"/>
    <property type="project" value="TreeGrafter"/>
</dbReference>
<dbReference type="PANTHER" id="PTHR32060:SF30">
    <property type="entry name" value="CARBOXY-TERMINAL PROCESSING PROTEASE CTPA"/>
    <property type="match status" value="1"/>
</dbReference>
<dbReference type="InterPro" id="IPR029045">
    <property type="entry name" value="ClpP/crotonase-like_dom_sf"/>
</dbReference>
<dbReference type="SMART" id="SM00228">
    <property type="entry name" value="PDZ"/>
    <property type="match status" value="1"/>
</dbReference>
<keyword evidence="4 5" id="KW-0720">Serine protease</keyword>
<dbReference type="InterPro" id="IPR004447">
    <property type="entry name" value="Peptidase_S41A"/>
</dbReference>
<dbReference type="CDD" id="cd06782">
    <property type="entry name" value="cpPDZ_CPP-like"/>
    <property type="match status" value="1"/>
</dbReference>
<dbReference type="InterPro" id="IPR055210">
    <property type="entry name" value="CtpA/B_N"/>
</dbReference>
<dbReference type="InterPro" id="IPR001478">
    <property type="entry name" value="PDZ"/>
</dbReference>
<organism evidence="8 9">
    <name type="scientific">Gammaproteobacteria bacterium LSUCC0057</name>
    <dbReference type="NCBI Taxonomy" id="2559237"/>
    <lineage>
        <taxon>Bacteria</taxon>
        <taxon>Pseudomonadati</taxon>
        <taxon>Pseudomonadota</taxon>
        <taxon>Gammaproteobacteria</taxon>
        <taxon>Cellvibrionales</taxon>
        <taxon>Porticoccaceae</taxon>
        <taxon>SAR92 clade</taxon>
    </lineage>
</organism>
<dbReference type="OrthoDB" id="9812068at2"/>
<dbReference type="NCBIfam" id="TIGR00225">
    <property type="entry name" value="prc"/>
    <property type="match status" value="1"/>
</dbReference>
<keyword evidence="9" id="KW-1185">Reference proteome</keyword>
<accession>A0A4Y8UI03</accession>
<dbReference type="GO" id="GO:0030288">
    <property type="term" value="C:outer membrane-bounded periplasmic space"/>
    <property type="evidence" value="ECO:0007669"/>
    <property type="project" value="TreeGrafter"/>
</dbReference>
<dbReference type="Gene3D" id="2.30.42.10">
    <property type="match status" value="1"/>
</dbReference>
<dbReference type="AlphaFoldDB" id="A0A4Y8UI03"/>
<dbReference type="GO" id="GO:0004175">
    <property type="term" value="F:endopeptidase activity"/>
    <property type="evidence" value="ECO:0007669"/>
    <property type="project" value="TreeGrafter"/>
</dbReference>
<dbReference type="SUPFAM" id="SSF52096">
    <property type="entry name" value="ClpP/crotonase"/>
    <property type="match status" value="1"/>
</dbReference>
<gene>
    <name evidence="8" type="ORF">E3W66_05945</name>
</gene>
<dbReference type="Pfam" id="PF22694">
    <property type="entry name" value="CtpB_N-like"/>
    <property type="match status" value="1"/>
</dbReference>
<dbReference type="Pfam" id="PF17820">
    <property type="entry name" value="PDZ_6"/>
    <property type="match status" value="1"/>
</dbReference>
<dbReference type="GO" id="GO:0008236">
    <property type="term" value="F:serine-type peptidase activity"/>
    <property type="evidence" value="ECO:0007669"/>
    <property type="project" value="UniProtKB-KW"/>
</dbReference>
<dbReference type="GO" id="GO:0006508">
    <property type="term" value="P:proteolysis"/>
    <property type="evidence" value="ECO:0007669"/>
    <property type="project" value="UniProtKB-KW"/>
</dbReference>
<evidence type="ECO:0000256" key="3">
    <source>
        <dbReference type="ARBA" id="ARBA00022801"/>
    </source>
</evidence>
<dbReference type="FunFam" id="2.30.42.10:FF:000063">
    <property type="entry name" value="Peptidase, S41 family"/>
    <property type="match status" value="1"/>
</dbReference>
<comment type="caution">
    <text evidence="8">The sequence shown here is derived from an EMBL/GenBank/DDBJ whole genome shotgun (WGS) entry which is preliminary data.</text>
</comment>
<evidence type="ECO:0000256" key="6">
    <source>
        <dbReference type="SAM" id="SignalP"/>
    </source>
</evidence>
<dbReference type="InterPro" id="IPR036034">
    <property type="entry name" value="PDZ_sf"/>
</dbReference>
<dbReference type="Proteomes" id="UP000298133">
    <property type="component" value="Unassembled WGS sequence"/>
</dbReference>
<feature type="chain" id="PRO_5021486168" evidence="6">
    <location>
        <begin position="25"/>
        <end position="420"/>
    </location>
</feature>
<keyword evidence="3 5" id="KW-0378">Hydrolase</keyword>
<evidence type="ECO:0000313" key="9">
    <source>
        <dbReference type="Proteomes" id="UP000298133"/>
    </source>
</evidence>
<evidence type="ECO:0000256" key="4">
    <source>
        <dbReference type="ARBA" id="ARBA00022825"/>
    </source>
</evidence>
<keyword evidence="2 5" id="KW-0645">Protease</keyword>
<dbReference type="EMBL" id="SPIA01000002">
    <property type="protein sequence ID" value="TFH67791.1"/>
    <property type="molecule type" value="Genomic_DNA"/>
</dbReference>
<proteinExistence type="inferred from homology"/>
<dbReference type="PANTHER" id="PTHR32060">
    <property type="entry name" value="TAIL-SPECIFIC PROTEASE"/>
    <property type="match status" value="1"/>
</dbReference>
<sequence>MAKSFLLRSILACWLLAGSPLAGAQAAAPAAILPLTELRLFTQVFDHVRRGYVDDISDSQLLFSAIEGMLYNLDPYSRYLDPEAYRALREMTSGHYHGIGVEVASEEGAIRVISPLDETPAARAGIRPGDLIIAIDGASLRELSPSSASYQLRGPGGSAVELTVVRSEQPEPINITLTRELITVDSVRYRALGSDIGYVRIAQFQQQSAAAFVGAIKALQQSSLRGLVIDLRNNPGGLVDAAIEVAATLLDGATVVSTQGRIATANQLFSAELGDLLNGAPVAVLINRGTASAAEIVAGALQDHRRAVVIGTRSFGKGSVQTIIPIDGGGALKLTTARYFTPAGRSIQAHGIDPDIVIERGELQLSEQRDQLREEDIAGHLEAAAESQSARQPPQDEVLRHDNQLSAAVNMLRAVILLRQ</sequence>
<dbReference type="InterPro" id="IPR041489">
    <property type="entry name" value="PDZ_6"/>
</dbReference>
<dbReference type="FunFam" id="3.90.226.10:FF:000029">
    <property type="entry name" value="Peptidase, S41 family"/>
    <property type="match status" value="1"/>
</dbReference>
<evidence type="ECO:0000256" key="1">
    <source>
        <dbReference type="ARBA" id="ARBA00009179"/>
    </source>
</evidence>
<evidence type="ECO:0000256" key="5">
    <source>
        <dbReference type="RuleBase" id="RU004404"/>
    </source>
</evidence>
<dbReference type="Gene3D" id="3.30.750.44">
    <property type="match status" value="1"/>
</dbReference>
<keyword evidence="6" id="KW-0732">Signal</keyword>
<feature type="signal peptide" evidence="6">
    <location>
        <begin position="1"/>
        <end position="24"/>
    </location>
</feature>
<protein>
    <submittedName>
        <fullName evidence="8">S41 family peptidase</fullName>
    </submittedName>
</protein>
<dbReference type="SUPFAM" id="SSF50156">
    <property type="entry name" value="PDZ domain-like"/>
    <property type="match status" value="1"/>
</dbReference>
<reference evidence="8 9" key="1">
    <citation type="submission" date="2019-03" db="EMBL/GenBank/DDBJ databases">
        <title>Draft genome of Gammaproteobacteria bacterium LSUCC0057, a member of the SAR92 clade.</title>
        <authorList>
            <person name="Lanclos V.C."/>
            <person name="Doiron C."/>
            <person name="Henson M.W."/>
            <person name="Thrash J.C."/>
        </authorList>
    </citation>
    <scope>NUCLEOTIDE SEQUENCE [LARGE SCALE GENOMIC DNA]</scope>
    <source>
        <strain evidence="8 9">LSUCC0057</strain>
    </source>
</reference>
<dbReference type="SMART" id="SM00245">
    <property type="entry name" value="TSPc"/>
    <property type="match status" value="1"/>
</dbReference>
<comment type="similarity">
    <text evidence="1 5">Belongs to the peptidase S41A family.</text>
</comment>
<dbReference type="Gene3D" id="3.90.226.10">
    <property type="entry name" value="2-enoyl-CoA Hydratase, Chain A, domain 1"/>
    <property type="match status" value="1"/>
</dbReference>
<evidence type="ECO:0000259" key="7">
    <source>
        <dbReference type="PROSITE" id="PS50106"/>
    </source>
</evidence>
<feature type="domain" description="PDZ" evidence="7">
    <location>
        <begin position="85"/>
        <end position="153"/>
    </location>
</feature>
<name>A0A4Y8UI03_9GAMM</name>
<dbReference type="PROSITE" id="PS50106">
    <property type="entry name" value="PDZ"/>
    <property type="match status" value="1"/>
</dbReference>
<dbReference type="Pfam" id="PF03572">
    <property type="entry name" value="Peptidase_S41"/>
    <property type="match status" value="1"/>
</dbReference>
<evidence type="ECO:0000256" key="2">
    <source>
        <dbReference type="ARBA" id="ARBA00022670"/>
    </source>
</evidence>
<dbReference type="InterPro" id="IPR005151">
    <property type="entry name" value="Tail-specific_protease"/>
</dbReference>
<evidence type="ECO:0000313" key="8">
    <source>
        <dbReference type="EMBL" id="TFH67791.1"/>
    </source>
</evidence>